<evidence type="ECO:0000256" key="10">
    <source>
        <dbReference type="SAM" id="MobiDB-lite"/>
    </source>
</evidence>
<keyword evidence="7" id="KW-0805">Transcription regulation</keyword>
<organism evidence="12 13">
    <name type="scientific">Aristolochia fimbriata</name>
    <name type="common">White veined hardy Dutchman's pipe vine</name>
    <dbReference type="NCBI Taxonomy" id="158543"/>
    <lineage>
        <taxon>Eukaryota</taxon>
        <taxon>Viridiplantae</taxon>
        <taxon>Streptophyta</taxon>
        <taxon>Embryophyta</taxon>
        <taxon>Tracheophyta</taxon>
        <taxon>Spermatophyta</taxon>
        <taxon>Magnoliopsida</taxon>
        <taxon>Magnoliidae</taxon>
        <taxon>Piperales</taxon>
        <taxon>Aristolochiaceae</taxon>
        <taxon>Aristolochia</taxon>
    </lineage>
</organism>
<name>A0AAV7FH13_ARIFI</name>
<dbReference type="GO" id="GO:0006355">
    <property type="term" value="P:regulation of DNA-templated transcription"/>
    <property type="evidence" value="ECO:0007669"/>
    <property type="project" value="InterPro"/>
</dbReference>
<keyword evidence="8" id="KW-0804">Transcription</keyword>
<evidence type="ECO:0000256" key="8">
    <source>
        <dbReference type="ARBA" id="ARBA00023163"/>
    </source>
</evidence>
<accession>A0AAV7FH13</accession>
<dbReference type="EMBL" id="JAINDJ010000002">
    <property type="protein sequence ID" value="KAG9459580.1"/>
    <property type="molecule type" value="Genomic_DNA"/>
</dbReference>
<keyword evidence="5" id="KW-0597">Phosphoprotein</keyword>
<dbReference type="Pfam" id="PF10497">
    <property type="entry name" value="zf-4CXXC_R1"/>
    <property type="match status" value="1"/>
</dbReference>
<feature type="compositionally biased region" description="Low complexity" evidence="10">
    <location>
        <begin position="217"/>
        <end position="231"/>
    </location>
</feature>
<sequence length="530" mass="59950">MAASPRASTQHDALIAVADDKMEISENVKVDSTSIEVSRTPRARDSRNWKNCHQCRQPTKDTVATCNNVIGKRLCRLNICRKCLFNRYAENVDEVSHSPDWSCPKCRNICNCSVCMRKKRYEPTGILAPEAKQLQFSSVHELISLGQGQLLPKRRNGEASSSSTNYHTNGNWVGKKLRLECGNGKFLENNSDLDNKFLPETIGSGETSEENAEPKSSESSVSLHNSNSSDNDATALVTLPEANNIVKIGGVDYPSEDVGPTLQFFEFFKAFHQFFDLQEDHAHYVLREMMDGGVVDGESYSWTVNFLLKLFPVLQIHVELEEVVSSWKEILGKRFSQSEYASKDFMYCIKNGCFQFDKLGRVQKLRILNILCDEALGSEILRSWIYTETADFRERRIEAKRNVIAAKEKEKSIKQKLKDGIVQAKLSKKCDSLSKLEHGNNVSQLKSEAKKAHMEKLEAMGMVPKKLGNMNELTHQDKWYSYNMDDQDEVEKFISFLRKKRKKSKSSITVVAETVSPANDEPGNNESPAT</sequence>
<dbReference type="InterPro" id="IPR040221">
    <property type="entry name" value="CDCA7/CDA7L"/>
</dbReference>
<dbReference type="GO" id="GO:0005737">
    <property type="term" value="C:cytoplasm"/>
    <property type="evidence" value="ECO:0007669"/>
    <property type="project" value="UniProtKB-SubCell"/>
</dbReference>
<evidence type="ECO:0000256" key="9">
    <source>
        <dbReference type="ARBA" id="ARBA00023242"/>
    </source>
</evidence>
<evidence type="ECO:0000256" key="2">
    <source>
        <dbReference type="ARBA" id="ARBA00004496"/>
    </source>
</evidence>
<dbReference type="Proteomes" id="UP000825729">
    <property type="component" value="Unassembled WGS sequence"/>
</dbReference>
<proteinExistence type="predicted"/>
<keyword evidence="3" id="KW-0963">Cytoplasm</keyword>
<keyword evidence="4" id="KW-1017">Isopeptide bond</keyword>
<evidence type="ECO:0000313" key="13">
    <source>
        <dbReference type="Proteomes" id="UP000825729"/>
    </source>
</evidence>
<keyword evidence="13" id="KW-1185">Reference proteome</keyword>
<evidence type="ECO:0000313" key="12">
    <source>
        <dbReference type="EMBL" id="KAG9459580.1"/>
    </source>
</evidence>
<protein>
    <recommendedName>
        <fullName evidence="11">Zinc-finger domain-containing protein</fullName>
    </recommendedName>
</protein>
<feature type="region of interest" description="Disordered" evidence="10">
    <location>
        <begin position="197"/>
        <end position="232"/>
    </location>
</feature>
<feature type="region of interest" description="Disordered" evidence="10">
    <location>
        <begin position="502"/>
        <end position="530"/>
    </location>
</feature>
<dbReference type="InterPro" id="IPR018866">
    <property type="entry name" value="Znf-4CXXC_R1"/>
</dbReference>
<keyword evidence="9" id="KW-0539">Nucleus</keyword>
<evidence type="ECO:0000256" key="6">
    <source>
        <dbReference type="ARBA" id="ARBA00022843"/>
    </source>
</evidence>
<feature type="domain" description="Zinc-finger" evidence="11">
    <location>
        <begin position="45"/>
        <end position="142"/>
    </location>
</feature>
<reference evidence="12 13" key="1">
    <citation type="submission" date="2021-07" db="EMBL/GenBank/DDBJ databases">
        <title>The Aristolochia fimbriata genome: insights into angiosperm evolution, floral development and chemical biosynthesis.</title>
        <authorList>
            <person name="Jiao Y."/>
        </authorList>
    </citation>
    <scope>NUCLEOTIDE SEQUENCE [LARGE SCALE GENOMIC DNA]</scope>
    <source>
        <strain evidence="12">IBCAS-2021</strain>
        <tissue evidence="12">Leaf</tissue>
    </source>
</reference>
<evidence type="ECO:0000256" key="4">
    <source>
        <dbReference type="ARBA" id="ARBA00022499"/>
    </source>
</evidence>
<dbReference type="PANTHER" id="PTHR31169">
    <property type="entry name" value="OS05G0300700 PROTEIN"/>
    <property type="match status" value="1"/>
</dbReference>
<comment type="caution">
    <text evidence="12">The sequence shown here is derived from an EMBL/GenBank/DDBJ whole genome shotgun (WGS) entry which is preliminary data.</text>
</comment>
<dbReference type="AlphaFoldDB" id="A0AAV7FH13"/>
<evidence type="ECO:0000256" key="7">
    <source>
        <dbReference type="ARBA" id="ARBA00023015"/>
    </source>
</evidence>
<gene>
    <name evidence="12" type="ORF">H6P81_004088</name>
</gene>
<evidence type="ECO:0000256" key="1">
    <source>
        <dbReference type="ARBA" id="ARBA00004123"/>
    </source>
</evidence>
<evidence type="ECO:0000256" key="3">
    <source>
        <dbReference type="ARBA" id="ARBA00022490"/>
    </source>
</evidence>
<comment type="subcellular location">
    <subcellularLocation>
        <location evidence="2">Cytoplasm</location>
    </subcellularLocation>
    <subcellularLocation>
        <location evidence="1">Nucleus</location>
    </subcellularLocation>
</comment>
<evidence type="ECO:0000256" key="5">
    <source>
        <dbReference type="ARBA" id="ARBA00022553"/>
    </source>
</evidence>
<dbReference type="PANTHER" id="PTHR31169:SF8">
    <property type="entry name" value="ZINC-FINGER DOMAIN OF MONOAMINE-OXIDASE A REPRESSOR R1 PROTEIN"/>
    <property type="match status" value="1"/>
</dbReference>
<evidence type="ECO:0000259" key="11">
    <source>
        <dbReference type="Pfam" id="PF10497"/>
    </source>
</evidence>
<dbReference type="GO" id="GO:0005634">
    <property type="term" value="C:nucleus"/>
    <property type="evidence" value="ECO:0007669"/>
    <property type="project" value="UniProtKB-SubCell"/>
</dbReference>
<keyword evidence="6" id="KW-0832">Ubl conjugation</keyword>